<evidence type="ECO:0000256" key="1">
    <source>
        <dbReference type="SAM" id="MobiDB-lite"/>
    </source>
</evidence>
<protein>
    <submittedName>
        <fullName evidence="2">Uncharacterized protein</fullName>
    </submittedName>
</protein>
<sequence length="336" mass="38347">MQKGEDSALSVEVIKKLLKENATEINTEINTNLNNKFSKLNELIIAHEKNVVKLQSEVSYLRNTVDKISSENDYLWSEINKLNLVINGVSESENETNDQLRDKISELLKQLMGKDCNFDTVHRLGKIINGKQRMVKIRFFSLYLRDEVFKNRFNNKHPIYINEDLPSGIRRDHAVMRKKRKILIAEGHVAKQIRMDWKKKTVHTADSVFKVKDGAIIIDQYDINFTSRDKENVSTHSSNQNEEIPTGRRINNNSNTSNNELENSITNYTHPNKYGNGGVKQSNGLKQNQSQSSKSTSSAQISRGRRRGYNPSPLPPKSPSLLSYPSTTSSTRPPVF</sequence>
<keyword evidence="3" id="KW-1185">Reference proteome</keyword>
<feature type="compositionally biased region" description="Low complexity" evidence="1">
    <location>
        <begin position="319"/>
        <end position="336"/>
    </location>
</feature>
<name>A0A226CZT8_FOLCA</name>
<dbReference type="AlphaFoldDB" id="A0A226CZT8"/>
<feature type="compositionally biased region" description="Low complexity" evidence="1">
    <location>
        <begin position="250"/>
        <end position="267"/>
    </location>
</feature>
<comment type="caution">
    <text evidence="2">The sequence shown here is derived from an EMBL/GenBank/DDBJ whole genome shotgun (WGS) entry which is preliminary data.</text>
</comment>
<dbReference type="EMBL" id="LNIX01000046">
    <property type="protein sequence ID" value="OXA38453.1"/>
    <property type="molecule type" value="Genomic_DNA"/>
</dbReference>
<feature type="region of interest" description="Disordered" evidence="1">
    <location>
        <begin position="230"/>
        <end position="336"/>
    </location>
</feature>
<gene>
    <name evidence="2" type="ORF">Fcan01_26847</name>
</gene>
<feature type="compositionally biased region" description="Low complexity" evidence="1">
    <location>
        <begin position="280"/>
        <end position="302"/>
    </location>
</feature>
<dbReference type="Proteomes" id="UP000198287">
    <property type="component" value="Unassembled WGS sequence"/>
</dbReference>
<evidence type="ECO:0000313" key="2">
    <source>
        <dbReference type="EMBL" id="OXA38453.1"/>
    </source>
</evidence>
<organism evidence="2 3">
    <name type="scientific">Folsomia candida</name>
    <name type="common">Springtail</name>
    <dbReference type="NCBI Taxonomy" id="158441"/>
    <lineage>
        <taxon>Eukaryota</taxon>
        <taxon>Metazoa</taxon>
        <taxon>Ecdysozoa</taxon>
        <taxon>Arthropoda</taxon>
        <taxon>Hexapoda</taxon>
        <taxon>Collembola</taxon>
        <taxon>Entomobryomorpha</taxon>
        <taxon>Isotomoidea</taxon>
        <taxon>Isotomidae</taxon>
        <taxon>Proisotominae</taxon>
        <taxon>Folsomia</taxon>
    </lineage>
</organism>
<reference evidence="2 3" key="1">
    <citation type="submission" date="2015-12" db="EMBL/GenBank/DDBJ databases">
        <title>The genome of Folsomia candida.</title>
        <authorList>
            <person name="Faddeeva A."/>
            <person name="Derks M.F."/>
            <person name="Anvar Y."/>
            <person name="Smit S."/>
            <person name="Van Straalen N."/>
            <person name="Roelofs D."/>
        </authorList>
    </citation>
    <scope>NUCLEOTIDE SEQUENCE [LARGE SCALE GENOMIC DNA]</scope>
    <source>
        <strain evidence="2 3">VU population</strain>
        <tissue evidence="2">Whole body</tissue>
    </source>
</reference>
<accession>A0A226CZT8</accession>
<proteinExistence type="predicted"/>
<evidence type="ECO:0000313" key="3">
    <source>
        <dbReference type="Proteomes" id="UP000198287"/>
    </source>
</evidence>
<feature type="compositionally biased region" description="Polar residues" evidence="1">
    <location>
        <begin position="234"/>
        <end position="243"/>
    </location>
</feature>